<reference evidence="1 2" key="2">
    <citation type="journal article" date="2022" name="Mol. Ecol. Resour.">
        <title>The genomes of chicory, endive, great burdock and yacon provide insights into Asteraceae paleo-polyploidization history and plant inulin production.</title>
        <authorList>
            <person name="Fan W."/>
            <person name="Wang S."/>
            <person name="Wang H."/>
            <person name="Wang A."/>
            <person name="Jiang F."/>
            <person name="Liu H."/>
            <person name="Zhao H."/>
            <person name="Xu D."/>
            <person name="Zhang Y."/>
        </authorList>
    </citation>
    <scope>NUCLEOTIDE SEQUENCE [LARGE SCALE GENOMIC DNA]</scope>
    <source>
        <strain evidence="2">cv. Yunnan</strain>
        <tissue evidence="1">Leaves</tissue>
    </source>
</reference>
<dbReference type="Proteomes" id="UP001056120">
    <property type="component" value="Linkage Group LG10"/>
</dbReference>
<organism evidence="1 2">
    <name type="scientific">Smallanthus sonchifolius</name>
    <dbReference type="NCBI Taxonomy" id="185202"/>
    <lineage>
        <taxon>Eukaryota</taxon>
        <taxon>Viridiplantae</taxon>
        <taxon>Streptophyta</taxon>
        <taxon>Embryophyta</taxon>
        <taxon>Tracheophyta</taxon>
        <taxon>Spermatophyta</taxon>
        <taxon>Magnoliopsida</taxon>
        <taxon>eudicotyledons</taxon>
        <taxon>Gunneridae</taxon>
        <taxon>Pentapetalae</taxon>
        <taxon>asterids</taxon>
        <taxon>campanulids</taxon>
        <taxon>Asterales</taxon>
        <taxon>Asteraceae</taxon>
        <taxon>Asteroideae</taxon>
        <taxon>Heliantheae alliance</taxon>
        <taxon>Millerieae</taxon>
        <taxon>Smallanthus</taxon>
    </lineage>
</organism>
<evidence type="ECO:0000313" key="1">
    <source>
        <dbReference type="EMBL" id="KAI3802613.1"/>
    </source>
</evidence>
<keyword evidence="2" id="KW-1185">Reference proteome</keyword>
<evidence type="ECO:0000313" key="2">
    <source>
        <dbReference type="Proteomes" id="UP001056120"/>
    </source>
</evidence>
<name>A0ACB9I312_9ASTR</name>
<gene>
    <name evidence="1" type="ORF">L1987_30753</name>
</gene>
<accession>A0ACB9I312</accession>
<comment type="caution">
    <text evidence="1">The sequence shown here is derived from an EMBL/GenBank/DDBJ whole genome shotgun (WGS) entry which is preliminary data.</text>
</comment>
<reference evidence="2" key="1">
    <citation type="journal article" date="2022" name="Mol. Ecol. Resour.">
        <title>The genomes of chicory, endive, great burdock and yacon provide insights into Asteraceae palaeo-polyploidization history and plant inulin production.</title>
        <authorList>
            <person name="Fan W."/>
            <person name="Wang S."/>
            <person name="Wang H."/>
            <person name="Wang A."/>
            <person name="Jiang F."/>
            <person name="Liu H."/>
            <person name="Zhao H."/>
            <person name="Xu D."/>
            <person name="Zhang Y."/>
        </authorList>
    </citation>
    <scope>NUCLEOTIDE SEQUENCE [LARGE SCALE GENOMIC DNA]</scope>
    <source>
        <strain evidence="2">cv. Yunnan</strain>
    </source>
</reference>
<dbReference type="EMBL" id="CM042027">
    <property type="protein sequence ID" value="KAI3802613.1"/>
    <property type="molecule type" value="Genomic_DNA"/>
</dbReference>
<protein>
    <submittedName>
        <fullName evidence="1">Uncharacterized protein</fullName>
    </submittedName>
</protein>
<proteinExistence type="predicted"/>
<sequence length="435" mass="48398">MSTCFLFSSSSCCYLCLFVVLTLFHFCLSDGVLCIEGERQALLKFKLGLTDETYRLASWVAEDRDCCRWAGISCDNSTGHVQRIHLRGHDGYCPDFASNYDIVKEYEEASKQRFGGTIPPQLGNLSQLHILCLGSSSNFNNDESTSIMDMQWLSSLGMLHHLDLSGVALGGDWIQVINSIPSLVQLHLSGCQLYNTRPYLTTSNLTSLSLLDLSDNYFPRSVPQWILSITSIISLDLSMCNLGYLPSFRNLTSLEFLYLGSNDFMNSSSLLEELSSSKLVLLDISSCGVSSTLLDSLHNLTSLHSLDVSYNQLTERVPKSLGNFCNLREIDLSHGVRRLKSDPLKPTVSVGPYLVQSATEVNSVLTAYVWSNLSGATAHGVRLLRALSYDWGEILAEKTTFFWQRRAWLWMTMAVVARGGSELTIREGGDVETHD</sequence>